<dbReference type="Pfam" id="PF26113">
    <property type="entry name" value="GH16_XgeA"/>
    <property type="match status" value="1"/>
</dbReference>
<dbReference type="PROSITE" id="PS51762">
    <property type="entry name" value="GH16_2"/>
    <property type="match status" value="1"/>
</dbReference>
<evidence type="ECO:0000256" key="1">
    <source>
        <dbReference type="ARBA" id="ARBA00006865"/>
    </source>
</evidence>
<dbReference type="PANTHER" id="PTHR10963">
    <property type="entry name" value="GLYCOSYL HYDROLASE-RELATED"/>
    <property type="match status" value="1"/>
</dbReference>
<gene>
    <name evidence="4" type="ORF">DBW97_02745</name>
</gene>
<comment type="caution">
    <text evidence="4">The sequence shown here is derived from an EMBL/GenBank/DDBJ whole genome shotgun (WGS) entry which is preliminary data.</text>
</comment>
<name>A0A368BMA0_9GAMM</name>
<dbReference type="Gene3D" id="2.60.120.200">
    <property type="match status" value="1"/>
</dbReference>
<evidence type="ECO:0000259" key="3">
    <source>
        <dbReference type="PROSITE" id="PS51762"/>
    </source>
</evidence>
<dbReference type="GO" id="GO:0004553">
    <property type="term" value="F:hydrolase activity, hydrolyzing O-glycosyl compounds"/>
    <property type="evidence" value="ECO:0007669"/>
    <property type="project" value="InterPro"/>
</dbReference>
<organism evidence="4 5">
    <name type="scientific">SAR86 cluster bacterium</name>
    <dbReference type="NCBI Taxonomy" id="2030880"/>
    <lineage>
        <taxon>Bacteria</taxon>
        <taxon>Pseudomonadati</taxon>
        <taxon>Pseudomonadota</taxon>
        <taxon>Gammaproteobacteria</taxon>
        <taxon>SAR86 cluster</taxon>
    </lineage>
</organism>
<dbReference type="SUPFAM" id="SSF49899">
    <property type="entry name" value="Concanavalin A-like lectins/glucanases"/>
    <property type="match status" value="1"/>
</dbReference>
<dbReference type="InterPro" id="IPR000757">
    <property type="entry name" value="Beta-glucanase-like"/>
</dbReference>
<proteinExistence type="inferred from homology"/>
<dbReference type="EMBL" id="QOPD01000003">
    <property type="protein sequence ID" value="RCL38438.1"/>
    <property type="molecule type" value="Genomic_DNA"/>
</dbReference>
<accession>A0A368BMA0</accession>
<feature type="chain" id="PRO_5016751894" evidence="2">
    <location>
        <begin position="28"/>
        <end position="306"/>
    </location>
</feature>
<sequence length="306" mass="35407">MPFRNNLFKVFLIIVFSLYGCSNNSQNSEIPQPVIPVTPYTFDFCPKNTPNEYEDYTMLWSDEFSGDQLDQSVWNYMYGDGSAYGIPGWGNNEEQKYVDSEENVYVVDGCLFIVPTFSDDGYISARLNSSNNQLFQFGRIDVSFSVPEITGVWPALWFLPEYYRYGGWPRSGEIDLMETINLKSDELLTTIHYGHDYHRYIGTTTRLNQLTKLTNPDDHNVLSLVWDEAGFEWLLNESRVYQLKYSNLDALNPNPFLEEFHMLINVAVGGNLPGNANSDEYCRRRENCPDVKKLVVDYVAYYQKND</sequence>
<dbReference type="InterPro" id="IPR050546">
    <property type="entry name" value="Glycosyl_Hydrlase_16"/>
</dbReference>
<feature type="domain" description="GH16" evidence="3">
    <location>
        <begin position="23"/>
        <end position="306"/>
    </location>
</feature>
<protein>
    <submittedName>
        <fullName evidence="4">Glycoside hydrolase family 16 protein</fullName>
    </submittedName>
</protein>
<keyword evidence="4" id="KW-0378">Hydrolase</keyword>
<feature type="signal peptide" evidence="2">
    <location>
        <begin position="1"/>
        <end position="27"/>
    </location>
</feature>
<dbReference type="GO" id="GO:0005975">
    <property type="term" value="P:carbohydrate metabolic process"/>
    <property type="evidence" value="ECO:0007669"/>
    <property type="project" value="InterPro"/>
</dbReference>
<dbReference type="Proteomes" id="UP000252147">
    <property type="component" value="Unassembled WGS sequence"/>
</dbReference>
<dbReference type="AlphaFoldDB" id="A0A368BMA0"/>
<dbReference type="InterPro" id="IPR013320">
    <property type="entry name" value="ConA-like_dom_sf"/>
</dbReference>
<dbReference type="PANTHER" id="PTHR10963:SF55">
    <property type="entry name" value="GLYCOSIDE HYDROLASE FAMILY 16 PROTEIN"/>
    <property type="match status" value="1"/>
</dbReference>
<dbReference type="CDD" id="cd08023">
    <property type="entry name" value="GH16_laminarinase_like"/>
    <property type="match status" value="1"/>
</dbReference>
<dbReference type="PROSITE" id="PS51257">
    <property type="entry name" value="PROKAR_LIPOPROTEIN"/>
    <property type="match status" value="1"/>
</dbReference>
<reference evidence="4 5" key="1">
    <citation type="journal article" date="2018" name="Microbiome">
        <title>Fine metagenomic profile of the Mediterranean stratified and mixed water columns revealed by assembly and recruitment.</title>
        <authorList>
            <person name="Haro-Moreno J.M."/>
            <person name="Lopez-Perez M."/>
            <person name="De La Torre J.R."/>
            <person name="Picazo A."/>
            <person name="Camacho A."/>
            <person name="Rodriguez-Valera F."/>
        </authorList>
    </citation>
    <scope>NUCLEOTIDE SEQUENCE [LARGE SCALE GENOMIC DNA]</scope>
    <source>
        <strain evidence="4">MED-G83</strain>
    </source>
</reference>
<evidence type="ECO:0000313" key="4">
    <source>
        <dbReference type="EMBL" id="RCL38438.1"/>
    </source>
</evidence>
<evidence type="ECO:0000256" key="2">
    <source>
        <dbReference type="SAM" id="SignalP"/>
    </source>
</evidence>
<evidence type="ECO:0000313" key="5">
    <source>
        <dbReference type="Proteomes" id="UP000252147"/>
    </source>
</evidence>
<comment type="similarity">
    <text evidence="1">Belongs to the glycosyl hydrolase 16 family.</text>
</comment>
<keyword evidence="2" id="KW-0732">Signal</keyword>